<comment type="caution">
    <text evidence="1">The sequence shown here is derived from an EMBL/GenBank/DDBJ whole genome shotgun (WGS) entry which is preliminary data.</text>
</comment>
<gene>
    <name evidence="1" type="ORF">CEXT_114311</name>
</gene>
<reference evidence="1 2" key="1">
    <citation type="submission" date="2021-06" db="EMBL/GenBank/DDBJ databases">
        <title>Caerostris extrusa draft genome.</title>
        <authorList>
            <person name="Kono N."/>
            <person name="Arakawa K."/>
        </authorList>
    </citation>
    <scope>NUCLEOTIDE SEQUENCE [LARGE SCALE GENOMIC DNA]</scope>
</reference>
<name>A0AAV4Y7Z5_CAEEX</name>
<dbReference type="EMBL" id="BPLR01001616">
    <property type="protein sequence ID" value="GIZ03527.1"/>
    <property type="molecule type" value="Genomic_DNA"/>
</dbReference>
<dbReference type="Proteomes" id="UP001054945">
    <property type="component" value="Unassembled WGS sequence"/>
</dbReference>
<evidence type="ECO:0000313" key="2">
    <source>
        <dbReference type="Proteomes" id="UP001054945"/>
    </source>
</evidence>
<keyword evidence="2" id="KW-1185">Reference proteome</keyword>
<proteinExistence type="predicted"/>
<accession>A0AAV4Y7Z5</accession>
<evidence type="ECO:0000313" key="1">
    <source>
        <dbReference type="EMBL" id="GIZ03527.1"/>
    </source>
</evidence>
<dbReference type="AlphaFoldDB" id="A0AAV4Y7Z5"/>
<sequence length="78" mass="8744">MELVAGKQIASPILNVLLKESFRMFEISSAVLQLTLQLGTSKGTDKNPVTLRLVQKSSRLKSRTRLIPEIKIPPRFPN</sequence>
<organism evidence="1 2">
    <name type="scientific">Caerostris extrusa</name>
    <name type="common">Bark spider</name>
    <name type="synonym">Caerostris bankana</name>
    <dbReference type="NCBI Taxonomy" id="172846"/>
    <lineage>
        <taxon>Eukaryota</taxon>
        <taxon>Metazoa</taxon>
        <taxon>Ecdysozoa</taxon>
        <taxon>Arthropoda</taxon>
        <taxon>Chelicerata</taxon>
        <taxon>Arachnida</taxon>
        <taxon>Araneae</taxon>
        <taxon>Araneomorphae</taxon>
        <taxon>Entelegynae</taxon>
        <taxon>Araneoidea</taxon>
        <taxon>Araneidae</taxon>
        <taxon>Caerostris</taxon>
    </lineage>
</organism>
<protein>
    <submittedName>
        <fullName evidence="1">Uncharacterized protein</fullName>
    </submittedName>
</protein>